<name>A0ABZ1B0M4_9ACTN</name>
<keyword evidence="1" id="KW-0472">Membrane</keyword>
<evidence type="ECO:0000256" key="1">
    <source>
        <dbReference type="SAM" id="Phobius"/>
    </source>
</evidence>
<proteinExistence type="predicted"/>
<sequence>MAVSGLGAVIYNRFFIDTASYEGRAGHYGDAFDAVADHWLTGGYDTVGVSTHNLVFDTLLRNGIFAAVPALVVVCTVAATLWWLAARLDRLPSSMVPVAAALCLPLVRMLTIGGGQISPVGWLALGFVLGVLAARRAAPSRAAVLHREEQYAGV</sequence>
<accession>A0ABZ1B0M4</accession>
<feature type="transmembrane region" description="Helical" evidence="1">
    <location>
        <begin position="64"/>
        <end position="84"/>
    </location>
</feature>
<evidence type="ECO:0000313" key="2">
    <source>
        <dbReference type="EMBL" id="WRL64361.1"/>
    </source>
</evidence>
<dbReference type="Proteomes" id="UP001324287">
    <property type="component" value="Chromosome"/>
</dbReference>
<keyword evidence="1" id="KW-1133">Transmembrane helix</keyword>
<dbReference type="EMBL" id="CP141261">
    <property type="protein sequence ID" value="WRL64361.1"/>
    <property type="molecule type" value="Genomic_DNA"/>
</dbReference>
<organism evidence="2 3">
    <name type="scientific">Blastococcus brunescens</name>
    <dbReference type="NCBI Taxonomy" id="1564165"/>
    <lineage>
        <taxon>Bacteria</taxon>
        <taxon>Bacillati</taxon>
        <taxon>Actinomycetota</taxon>
        <taxon>Actinomycetes</taxon>
        <taxon>Geodermatophilales</taxon>
        <taxon>Geodermatophilaceae</taxon>
        <taxon>Blastococcus</taxon>
    </lineage>
</organism>
<feature type="transmembrane region" description="Helical" evidence="1">
    <location>
        <begin position="120"/>
        <end position="138"/>
    </location>
</feature>
<evidence type="ECO:0000313" key="3">
    <source>
        <dbReference type="Proteomes" id="UP001324287"/>
    </source>
</evidence>
<keyword evidence="3" id="KW-1185">Reference proteome</keyword>
<reference evidence="2 3" key="1">
    <citation type="submission" date="2023-12" db="EMBL/GenBank/DDBJ databases">
        <title>Blastococcus brunescens sp. nov., an actonobacterium isolated from sandstone collected in sahara desert.</title>
        <authorList>
            <person name="Gtari M."/>
            <person name="Ghodhbane F."/>
        </authorList>
    </citation>
    <scope>NUCLEOTIDE SEQUENCE [LARGE SCALE GENOMIC DNA]</scope>
    <source>
        <strain evidence="2 3">BMG 8361</strain>
    </source>
</reference>
<gene>
    <name evidence="2" type="ORF">U6N30_00375</name>
</gene>
<keyword evidence="1" id="KW-0812">Transmembrane</keyword>
<protein>
    <submittedName>
        <fullName evidence="2">Uncharacterized protein</fullName>
    </submittedName>
</protein>
<dbReference type="RefSeq" id="WP_324275688.1">
    <property type="nucleotide sequence ID" value="NZ_CP141261.1"/>
</dbReference>